<proteinExistence type="predicted"/>
<dbReference type="AlphaFoldDB" id="A0A163J287"/>
<dbReference type="InterPro" id="IPR056439">
    <property type="entry name" value="VBS_C3G9"/>
</dbReference>
<feature type="compositionally biased region" description="Low complexity" evidence="2">
    <location>
        <begin position="36"/>
        <end position="67"/>
    </location>
</feature>
<keyword evidence="1" id="KW-0677">Repeat</keyword>
<feature type="compositionally biased region" description="Basic and acidic residues" evidence="2">
    <location>
        <begin position="339"/>
        <end position="359"/>
    </location>
</feature>
<feature type="domain" description="GIT Spa2 homology (SHD)" evidence="3">
    <location>
        <begin position="105"/>
        <end position="135"/>
    </location>
</feature>
<evidence type="ECO:0000256" key="1">
    <source>
        <dbReference type="ARBA" id="ARBA00022737"/>
    </source>
</evidence>
<organism evidence="4">
    <name type="scientific">Absidia glauca</name>
    <name type="common">Pin mould</name>
    <dbReference type="NCBI Taxonomy" id="4829"/>
    <lineage>
        <taxon>Eukaryota</taxon>
        <taxon>Fungi</taxon>
        <taxon>Fungi incertae sedis</taxon>
        <taxon>Mucoromycota</taxon>
        <taxon>Mucoromycotina</taxon>
        <taxon>Mucoromycetes</taxon>
        <taxon>Mucorales</taxon>
        <taxon>Cunninghamellaceae</taxon>
        <taxon>Absidia</taxon>
    </lineage>
</organism>
<dbReference type="InterPro" id="IPR039892">
    <property type="entry name" value="Spa2/Sph1"/>
</dbReference>
<keyword evidence="5" id="KW-1185">Reference proteome</keyword>
<evidence type="ECO:0000259" key="3">
    <source>
        <dbReference type="SMART" id="SM00555"/>
    </source>
</evidence>
<dbReference type="InterPro" id="IPR022018">
    <property type="entry name" value="GIT1_C"/>
</dbReference>
<dbReference type="EMBL" id="LT551165">
    <property type="protein sequence ID" value="SAL96712.1"/>
    <property type="molecule type" value="Genomic_DNA"/>
</dbReference>
<feature type="compositionally biased region" description="Acidic residues" evidence="2">
    <location>
        <begin position="245"/>
        <end position="256"/>
    </location>
</feature>
<evidence type="ECO:0000313" key="4">
    <source>
        <dbReference type="EMBL" id="SAL96712.1"/>
    </source>
</evidence>
<name>A0A163J287_ABSGL</name>
<feature type="region of interest" description="Disordered" evidence="2">
    <location>
        <begin position="443"/>
        <end position="462"/>
    </location>
</feature>
<dbReference type="GO" id="GO:0005078">
    <property type="term" value="F:MAP-kinase scaffold activity"/>
    <property type="evidence" value="ECO:0007669"/>
    <property type="project" value="TreeGrafter"/>
</dbReference>
<dbReference type="STRING" id="4829.A0A163J287"/>
<dbReference type="Pfam" id="PF23742">
    <property type="entry name" value="VBS_C3G9"/>
    <property type="match status" value="1"/>
</dbReference>
<evidence type="ECO:0000256" key="2">
    <source>
        <dbReference type="SAM" id="MobiDB-lite"/>
    </source>
</evidence>
<dbReference type="Pfam" id="PF08518">
    <property type="entry name" value="GIT_SHD"/>
    <property type="match status" value="2"/>
</dbReference>
<dbReference type="Proteomes" id="UP000078561">
    <property type="component" value="Unassembled WGS sequence"/>
</dbReference>
<dbReference type="PANTHER" id="PTHR21601">
    <property type="entry name" value="SPA2 PROTEIN"/>
    <property type="match status" value="1"/>
</dbReference>
<reference evidence="4" key="1">
    <citation type="submission" date="2016-04" db="EMBL/GenBank/DDBJ databases">
        <authorList>
            <person name="Evans L.H."/>
            <person name="Alamgir A."/>
            <person name="Owens N."/>
            <person name="Weber N.D."/>
            <person name="Virtaneva K."/>
            <person name="Barbian K."/>
            <person name="Babar A."/>
            <person name="Rosenke K."/>
        </authorList>
    </citation>
    <scope>NUCLEOTIDE SEQUENCE [LARGE SCALE GENOMIC DNA]</scope>
    <source>
        <strain evidence="4">CBS 101.48</strain>
    </source>
</reference>
<feature type="region of interest" description="Disordered" evidence="2">
    <location>
        <begin position="374"/>
        <end position="401"/>
    </location>
</feature>
<feature type="compositionally biased region" description="Basic and acidic residues" evidence="2">
    <location>
        <begin position="374"/>
        <end position="383"/>
    </location>
</feature>
<sequence length="804" mass="89901">MPVGRLDVFTEYNGYSVESRSPPQSPEDWKSRGMMSKTFSTSSSRSANNYNSRAPSMASSSSRPYNSNVNYEGSARTYYAELRKYLIHFLAKEAAEGVHPQRSSARQKLSRLSNLQFHELAMDVYDELMRRNLNDKFVPFLAVREEFHPKRNQARQKLATLPDSRFTDLASDVYYELTRRYPHIMDADDTNRPPVPPLPTMSTSSPTPRYPQGDSAPPPPASQSTTIVPMKGTINVEPISSKDSSDEDDDDNDFDDSTTKSSENSPIGKYAQSSTQHLRDRSNDTSRTPPGGYQRKQSLTSQSILPSSHQQQNINGGPGKEGESLDSLMADLGNMVHTRSQDTDHTTKKAGGMDKRPEDYDDRVATMTRRIQLLEKENQELQKRSPSRSDTSANPNQIHKLQDDYNRLDEQYRALERNHNDQQEIIRGVKQETAELMDELEKLSNENDKLRKEKEQSDTNARKLTHQIQDWQTKYQKLRLELRNTSAASNYENASPNQDIVKNHFLQANQSGVISYDSIISYQAAIEDLLQRARSNSPSDVLTSMKTIVMTCKSMTEDVERYETKGTITPDKRSKLQVLKGPFSNELAHLVSAAKAHVNSMGISPVALLDVGASNLTKAVVDLVKLVGMSPSSTSSLDDPYARSSVSPQSPSRALYTQDSSSSISMDRSDNKLAKPLSPSQLAEYLKKETDQIVASVQNLLGALRSTQKISQVHGIITTIADVVTMVMDTSRGSFATTGQPHYRQKGDLILSDLQTCRDKLVNIRNTSFAHHPESASASAKRDLAKESYEIAKFIKELIGLCES</sequence>
<feature type="region of interest" description="Disordered" evidence="2">
    <location>
        <begin position="14"/>
        <end position="67"/>
    </location>
</feature>
<protein>
    <recommendedName>
        <fullName evidence="3">GIT Spa2 homology (SHD) domain-containing protein</fullName>
    </recommendedName>
</protein>
<feature type="region of interest" description="Disordered" evidence="2">
    <location>
        <begin position="185"/>
        <end position="359"/>
    </location>
</feature>
<dbReference type="SMART" id="SM00555">
    <property type="entry name" value="GIT"/>
    <property type="match status" value="2"/>
</dbReference>
<feature type="compositionally biased region" description="Polar residues" evidence="2">
    <location>
        <begin position="644"/>
        <end position="658"/>
    </location>
</feature>
<evidence type="ECO:0000313" key="5">
    <source>
        <dbReference type="Proteomes" id="UP000078561"/>
    </source>
</evidence>
<feature type="compositionally biased region" description="Low complexity" evidence="2">
    <location>
        <begin position="200"/>
        <end position="211"/>
    </location>
</feature>
<dbReference type="Pfam" id="PF12205">
    <property type="entry name" value="GIT1_C"/>
    <property type="match status" value="1"/>
</dbReference>
<feature type="domain" description="GIT Spa2 homology (SHD)" evidence="3">
    <location>
        <begin position="154"/>
        <end position="184"/>
    </location>
</feature>
<accession>A0A163J287</accession>
<dbReference type="InterPro" id="IPR013724">
    <property type="entry name" value="GIT_SHD"/>
</dbReference>
<feature type="region of interest" description="Disordered" evidence="2">
    <location>
        <begin position="631"/>
        <end position="674"/>
    </location>
</feature>
<dbReference type="OMA" id="VPNKSIM"/>
<feature type="compositionally biased region" description="Polar residues" evidence="2">
    <location>
        <begin position="388"/>
        <end position="399"/>
    </location>
</feature>
<feature type="compositionally biased region" description="Basic and acidic residues" evidence="2">
    <location>
        <begin position="443"/>
        <end position="461"/>
    </location>
</feature>
<feature type="compositionally biased region" description="Polar residues" evidence="2">
    <location>
        <begin position="295"/>
        <end position="315"/>
    </location>
</feature>
<dbReference type="InParanoid" id="A0A163J287"/>
<dbReference type="Gene3D" id="1.10.287.1490">
    <property type="match status" value="1"/>
</dbReference>
<dbReference type="PANTHER" id="PTHR21601:SF0">
    <property type="entry name" value="PROTEIN SPA2-RELATED"/>
    <property type="match status" value="1"/>
</dbReference>
<gene>
    <name evidence="4" type="primary">ABSGL_02128.1 scaffold 2596</name>
</gene>
<dbReference type="OrthoDB" id="5588096at2759"/>